<dbReference type="EMBL" id="JACOQH010000002">
    <property type="protein sequence ID" value="MBC5753027.1"/>
    <property type="molecule type" value="Genomic_DNA"/>
</dbReference>
<gene>
    <name evidence="1" type="ORF">H8Z76_03130</name>
</gene>
<protein>
    <submittedName>
        <fullName evidence="1">Uncharacterized protein</fullName>
    </submittedName>
</protein>
<proteinExistence type="predicted"/>
<dbReference type="Proteomes" id="UP000621540">
    <property type="component" value="Unassembled WGS sequence"/>
</dbReference>
<evidence type="ECO:0000313" key="1">
    <source>
        <dbReference type="EMBL" id="MBC5753027.1"/>
    </source>
</evidence>
<evidence type="ECO:0000313" key="2">
    <source>
        <dbReference type="Proteomes" id="UP000621540"/>
    </source>
</evidence>
<reference evidence="1 2" key="1">
    <citation type="submission" date="2020-08" db="EMBL/GenBank/DDBJ databases">
        <title>Genome public.</title>
        <authorList>
            <person name="Liu C."/>
            <person name="Sun Q."/>
        </authorList>
    </citation>
    <scope>NUCLEOTIDE SEQUENCE [LARGE SCALE GENOMIC DNA]</scope>
    <source>
        <strain evidence="1 2">BX0805</strain>
    </source>
</reference>
<dbReference type="RefSeq" id="WP_186981658.1">
    <property type="nucleotide sequence ID" value="NZ_JACOQH010000002.1"/>
</dbReference>
<accession>A0ABR7I7Z3</accession>
<name>A0ABR7I7Z3_9FIRM</name>
<organism evidence="1 2">
    <name type="scientific">Roseburia yibonii</name>
    <dbReference type="NCBI Taxonomy" id="2763063"/>
    <lineage>
        <taxon>Bacteria</taxon>
        <taxon>Bacillati</taxon>
        <taxon>Bacillota</taxon>
        <taxon>Clostridia</taxon>
        <taxon>Lachnospirales</taxon>
        <taxon>Lachnospiraceae</taxon>
        <taxon>Roseburia</taxon>
    </lineage>
</organism>
<sequence length="119" mass="13149">MTVEEIKNLIEDAEFEYIGIRTDSRDYKVGEVMDNSHQLFQDADCGGELVEEGPYAGFYDAGELDGTCALKASEDNVEEMIAKVKAYGKKIYLIGGDSMEYGYDAGEIIIREAEVIASL</sequence>
<keyword evidence="2" id="KW-1185">Reference proteome</keyword>
<comment type="caution">
    <text evidence="1">The sequence shown here is derived from an EMBL/GenBank/DDBJ whole genome shotgun (WGS) entry which is preliminary data.</text>
</comment>